<dbReference type="EMBL" id="CACVAS010000170">
    <property type="protein sequence ID" value="CAA6828586.1"/>
    <property type="molecule type" value="Genomic_DNA"/>
</dbReference>
<dbReference type="Pfam" id="PF03070">
    <property type="entry name" value="TENA_THI-4"/>
    <property type="match status" value="1"/>
</dbReference>
<keyword evidence="1" id="KW-0784">Thiamine biosynthesis</keyword>
<evidence type="ECO:0000259" key="2">
    <source>
        <dbReference type="Pfam" id="PF03070"/>
    </source>
</evidence>
<dbReference type="GO" id="GO:0005829">
    <property type="term" value="C:cytosol"/>
    <property type="evidence" value="ECO:0007669"/>
    <property type="project" value="TreeGrafter"/>
</dbReference>
<comment type="function">
    <text evidence="1">Catalyzes an amino-pyrimidine hydrolysis reaction at the C5' of the pyrimidine moiety of thiamine compounds, a reaction that is part of a thiamine salvage pathway.</text>
</comment>
<dbReference type="SUPFAM" id="SSF48613">
    <property type="entry name" value="Heme oxygenase-like"/>
    <property type="match status" value="1"/>
</dbReference>
<dbReference type="GO" id="GO:0009229">
    <property type="term" value="P:thiamine diphosphate biosynthetic process"/>
    <property type="evidence" value="ECO:0007669"/>
    <property type="project" value="UniProtKB-UniPathway"/>
</dbReference>
<evidence type="ECO:0000256" key="1">
    <source>
        <dbReference type="RuleBase" id="RU363093"/>
    </source>
</evidence>
<protein>
    <recommendedName>
        <fullName evidence="1">Aminopyrimidine aminohydrolase</fullName>
        <ecNumber evidence="1">3.5.99.2</ecNumber>
    </recommendedName>
</protein>
<gene>
    <name evidence="3" type="ORF">HELGO_WM2048</name>
</gene>
<comment type="pathway">
    <text evidence="1">Cofactor biosynthesis; thiamine diphosphate biosynthesis.</text>
</comment>
<accession>A0A6S6U6A8</accession>
<feature type="domain" description="Thiaminase-2/PQQC" evidence="2">
    <location>
        <begin position="14"/>
        <end position="215"/>
    </location>
</feature>
<dbReference type="Gene3D" id="1.20.910.10">
    <property type="entry name" value="Heme oxygenase-like"/>
    <property type="match status" value="1"/>
</dbReference>
<reference evidence="3" key="1">
    <citation type="submission" date="2020-01" db="EMBL/GenBank/DDBJ databases">
        <authorList>
            <person name="Meier V. D."/>
            <person name="Meier V D."/>
        </authorList>
    </citation>
    <scope>NUCLEOTIDE SEQUENCE</scope>
    <source>
        <strain evidence="3">HLG_WM_MAG_01</strain>
    </source>
</reference>
<proteinExistence type="inferred from homology"/>
<comment type="catalytic activity">
    <reaction evidence="1">
        <text>thiamine + H2O = 5-(2-hydroxyethyl)-4-methylthiazole + 4-amino-5-hydroxymethyl-2-methylpyrimidine + H(+)</text>
        <dbReference type="Rhea" id="RHEA:17509"/>
        <dbReference type="ChEBI" id="CHEBI:15377"/>
        <dbReference type="ChEBI" id="CHEBI:15378"/>
        <dbReference type="ChEBI" id="CHEBI:16892"/>
        <dbReference type="ChEBI" id="CHEBI:17957"/>
        <dbReference type="ChEBI" id="CHEBI:18385"/>
        <dbReference type="EC" id="3.5.99.2"/>
    </reaction>
</comment>
<dbReference type="PANTHER" id="PTHR43198:SF2">
    <property type="entry name" value="SI:CH1073-67J19.1-RELATED"/>
    <property type="match status" value="1"/>
</dbReference>
<comment type="catalytic activity">
    <reaction evidence="1">
        <text>4-amino-5-aminomethyl-2-methylpyrimidine + H2O = 4-amino-5-hydroxymethyl-2-methylpyrimidine + NH4(+)</text>
        <dbReference type="Rhea" id="RHEA:31799"/>
        <dbReference type="ChEBI" id="CHEBI:15377"/>
        <dbReference type="ChEBI" id="CHEBI:16892"/>
        <dbReference type="ChEBI" id="CHEBI:28938"/>
        <dbReference type="ChEBI" id="CHEBI:63416"/>
        <dbReference type="EC" id="3.5.99.2"/>
    </reaction>
</comment>
<dbReference type="NCBIfam" id="TIGR04306">
    <property type="entry name" value="salvage_TenA"/>
    <property type="match status" value="1"/>
</dbReference>
<dbReference type="CDD" id="cd19365">
    <property type="entry name" value="TenA_C-like"/>
    <property type="match status" value="1"/>
</dbReference>
<dbReference type="InterPro" id="IPR016084">
    <property type="entry name" value="Haem_Oase-like_multi-hlx"/>
</dbReference>
<dbReference type="GO" id="GO:0050334">
    <property type="term" value="F:thiaminase activity"/>
    <property type="evidence" value="ECO:0007669"/>
    <property type="project" value="UniProtKB-EC"/>
</dbReference>
<dbReference type="PANTHER" id="PTHR43198">
    <property type="entry name" value="BIFUNCTIONAL TH2 PROTEIN"/>
    <property type="match status" value="1"/>
</dbReference>
<sequence length="221" mass="25555">MGDTMENWYQKTRKETEHIFQAIIKHGFVQDLMQSTLDKDIFGFYVNQDSLYLSEYKKSLVTVGTKCHRPEETQFFYESATGIIEVEDALHKLFLEDKYKNPTPSPSCELYNSYLARIVNHESVEVGIAAVLPCFTIYKEVGDYILKTQDKNVSNAYQSWIDTYASDEFAAAVQQAIDITNTYALTASSENLTKMNEAFIKTSKLEWMFWDSAYQQEGWKI</sequence>
<dbReference type="AlphaFoldDB" id="A0A6S6U6A8"/>
<dbReference type="InterPro" id="IPR004305">
    <property type="entry name" value="Thiaminase-2/PQQC"/>
</dbReference>
<dbReference type="InterPro" id="IPR027574">
    <property type="entry name" value="Thiaminase_II"/>
</dbReference>
<organism evidence="3">
    <name type="scientific">uncultured Sulfurovum sp</name>
    <dbReference type="NCBI Taxonomy" id="269237"/>
    <lineage>
        <taxon>Bacteria</taxon>
        <taxon>Pseudomonadati</taxon>
        <taxon>Campylobacterota</taxon>
        <taxon>Epsilonproteobacteria</taxon>
        <taxon>Campylobacterales</taxon>
        <taxon>Sulfurovaceae</taxon>
        <taxon>Sulfurovum</taxon>
        <taxon>environmental samples</taxon>
    </lineage>
</organism>
<dbReference type="UniPathway" id="UPA00060"/>
<comment type="similarity">
    <text evidence="1">Belongs to the TenA family.</text>
</comment>
<evidence type="ECO:0000313" key="3">
    <source>
        <dbReference type="EMBL" id="CAA6828586.1"/>
    </source>
</evidence>
<dbReference type="GO" id="GO:0009228">
    <property type="term" value="P:thiamine biosynthetic process"/>
    <property type="evidence" value="ECO:0007669"/>
    <property type="project" value="UniProtKB-KW"/>
</dbReference>
<dbReference type="EC" id="3.5.99.2" evidence="1"/>
<dbReference type="InterPro" id="IPR050967">
    <property type="entry name" value="Thiamine_Salvage_TenA"/>
</dbReference>
<keyword evidence="1 3" id="KW-0378">Hydrolase</keyword>
<name>A0A6S6U6A8_9BACT</name>